<protein>
    <submittedName>
        <fullName evidence="2">Uncharacterized protein</fullName>
    </submittedName>
</protein>
<evidence type="ECO:0000313" key="1">
    <source>
        <dbReference type="EMBL" id="TRM08768.1"/>
    </source>
</evidence>
<proteinExistence type="predicted"/>
<evidence type="ECO:0000313" key="2">
    <source>
        <dbReference type="EMBL" id="TRM08796.1"/>
    </source>
</evidence>
<dbReference type="Proteomes" id="UP000319280">
    <property type="component" value="Unassembled WGS sequence"/>
</dbReference>
<accession>A0A549YA81</accession>
<dbReference type="EMBL" id="VJMZ01000003">
    <property type="protein sequence ID" value="TRM08768.1"/>
    <property type="molecule type" value="Genomic_DNA"/>
</dbReference>
<dbReference type="EMBL" id="VJMZ01000001">
    <property type="protein sequence ID" value="TRM12870.1"/>
    <property type="molecule type" value="Genomic_DNA"/>
</dbReference>
<name>A0A549YA81_9BACI</name>
<comment type="caution">
    <text evidence="2">The sequence shown here is derived from an EMBL/GenBank/DDBJ whole genome shotgun (WGS) entry which is preliminary data.</text>
</comment>
<gene>
    <name evidence="3" type="ORF">FH966_14795</name>
    <name evidence="1" type="ORF">FH966_16460</name>
    <name evidence="2" type="ORF">FH966_16610</name>
</gene>
<dbReference type="AlphaFoldDB" id="A0A549YA81"/>
<keyword evidence="4" id="KW-1185">Reference proteome</keyword>
<dbReference type="EMBL" id="VJMZ01000003">
    <property type="protein sequence ID" value="TRM08796.1"/>
    <property type="molecule type" value="Genomic_DNA"/>
</dbReference>
<evidence type="ECO:0000313" key="4">
    <source>
        <dbReference type="Proteomes" id="UP000319280"/>
    </source>
</evidence>
<evidence type="ECO:0000313" key="3">
    <source>
        <dbReference type="EMBL" id="TRM12870.1"/>
    </source>
</evidence>
<organism evidence="2 4">
    <name type="scientific">Lentibacillus cibarius</name>
    <dbReference type="NCBI Taxonomy" id="2583219"/>
    <lineage>
        <taxon>Bacteria</taxon>
        <taxon>Bacillati</taxon>
        <taxon>Bacillota</taxon>
        <taxon>Bacilli</taxon>
        <taxon>Bacillales</taxon>
        <taxon>Bacillaceae</taxon>
        <taxon>Lentibacillus</taxon>
    </lineage>
</organism>
<dbReference type="RefSeq" id="WP_142791786.1">
    <property type="nucleotide sequence ID" value="NZ_VJMZ01000001.1"/>
</dbReference>
<reference evidence="2 4" key="1">
    <citation type="submission" date="2019-07" db="EMBL/GenBank/DDBJ databases">
        <title>Genomic analysis of Lentibacillus sp. NKC851-2.</title>
        <authorList>
            <person name="Oh Y.J."/>
        </authorList>
    </citation>
    <scope>NUCLEOTIDE SEQUENCE [LARGE SCALE GENOMIC DNA]</scope>
    <source>
        <strain evidence="2 4">NKC851-2</strain>
    </source>
</reference>
<sequence>MYLERVVSKGFCYLYLKEYAVRSHYASNSIIVYRFGRIEKALKNMYIWRNDFGLFPEQLQNLGCTQKDLNEWIRTLETGVHKTGRVFALK</sequence>